<accession>A0ABX0XYU8</accession>
<name>A0ABX0XYU8_9ACTN</name>
<evidence type="ECO:0008006" key="4">
    <source>
        <dbReference type="Google" id="ProtNLM"/>
    </source>
</evidence>
<evidence type="ECO:0000313" key="2">
    <source>
        <dbReference type="EMBL" id="NJC71250.1"/>
    </source>
</evidence>
<keyword evidence="3" id="KW-1185">Reference proteome</keyword>
<evidence type="ECO:0000256" key="1">
    <source>
        <dbReference type="SAM" id="MobiDB-lite"/>
    </source>
</evidence>
<proteinExistence type="predicted"/>
<dbReference type="RefSeq" id="WP_167926154.1">
    <property type="nucleotide sequence ID" value="NZ_JAATVY010000010.1"/>
</dbReference>
<dbReference type="EMBL" id="JAATVY010000010">
    <property type="protein sequence ID" value="NJC71250.1"/>
    <property type="molecule type" value="Genomic_DNA"/>
</dbReference>
<gene>
    <name evidence="2" type="ORF">HC031_16240</name>
</gene>
<evidence type="ECO:0000313" key="3">
    <source>
        <dbReference type="Proteomes" id="UP000722989"/>
    </source>
</evidence>
<organism evidence="2 3">
    <name type="scientific">Planosporangium thailandense</name>
    <dbReference type="NCBI Taxonomy" id="765197"/>
    <lineage>
        <taxon>Bacteria</taxon>
        <taxon>Bacillati</taxon>
        <taxon>Actinomycetota</taxon>
        <taxon>Actinomycetes</taxon>
        <taxon>Micromonosporales</taxon>
        <taxon>Micromonosporaceae</taxon>
        <taxon>Planosporangium</taxon>
    </lineage>
</organism>
<dbReference type="Proteomes" id="UP000722989">
    <property type="component" value="Unassembled WGS sequence"/>
</dbReference>
<protein>
    <recommendedName>
        <fullName evidence="4">DUF397 domain-containing protein</fullName>
    </recommendedName>
</protein>
<feature type="region of interest" description="Disordered" evidence="1">
    <location>
        <begin position="46"/>
        <end position="67"/>
    </location>
</feature>
<reference evidence="2 3" key="1">
    <citation type="submission" date="2020-03" db="EMBL/GenBank/DDBJ databases">
        <title>WGS of the type strain of Planosporangium spp.</title>
        <authorList>
            <person name="Thawai C."/>
        </authorList>
    </citation>
    <scope>NUCLEOTIDE SEQUENCE [LARGE SCALE GENOMIC DNA]</scope>
    <source>
        <strain evidence="2 3">TBRC 5610</strain>
    </source>
</reference>
<comment type="caution">
    <text evidence="2">The sequence shown here is derived from an EMBL/GenBank/DDBJ whole genome shotgun (WGS) entry which is preliminary data.</text>
</comment>
<sequence>MRLSLTVCDVCENKDREAKTYTVQSGGRTATTDRCEEHGAALEEVLESAAPGAPSPSRRPRRAQRTRTTTIEEIEAMKAARRH</sequence>